<reference evidence="2" key="1">
    <citation type="journal article" date="2020" name="Nature">
        <title>Giant virus diversity and host interactions through global metagenomics.</title>
        <authorList>
            <person name="Schulz F."/>
            <person name="Roux S."/>
            <person name="Paez-Espino D."/>
            <person name="Jungbluth S."/>
            <person name="Walsh D.A."/>
            <person name="Denef V.J."/>
            <person name="McMahon K.D."/>
            <person name="Konstantinidis K.T."/>
            <person name="Eloe-Fadrosh E.A."/>
            <person name="Kyrpides N.C."/>
            <person name="Woyke T."/>
        </authorList>
    </citation>
    <scope>NUCLEOTIDE SEQUENCE</scope>
    <source>
        <strain evidence="2">GVMAG-S-ERX556049-19</strain>
    </source>
</reference>
<dbReference type="InterPro" id="IPR011009">
    <property type="entry name" value="Kinase-like_dom_sf"/>
</dbReference>
<dbReference type="SUPFAM" id="SSF56112">
    <property type="entry name" value="Protein kinase-like (PK-like)"/>
    <property type="match status" value="1"/>
</dbReference>
<dbReference type="PROSITE" id="PS00108">
    <property type="entry name" value="PROTEIN_KINASE_ST"/>
    <property type="match status" value="1"/>
</dbReference>
<proteinExistence type="predicted"/>
<organism evidence="2">
    <name type="scientific">viral metagenome</name>
    <dbReference type="NCBI Taxonomy" id="1070528"/>
    <lineage>
        <taxon>unclassified sequences</taxon>
        <taxon>metagenomes</taxon>
        <taxon>organismal metagenomes</taxon>
    </lineage>
</organism>
<protein>
    <recommendedName>
        <fullName evidence="1">Protein kinase domain-containing protein</fullName>
    </recommendedName>
</protein>
<evidence type="ECO:0000313" key="2">
    <source>
        <dbReference type="EMBL" id="QHT37994.1"/>
    </source>
</evidence>
<accession>A0A6C0FAA7</accession>
<dbReference type="EMBL" id="MN738823">
    <property type="protein sequence ID" value="QHT37994.1"/>
    <property type="molecule type" value="Genomic_DNA"/>
</dbReference>
<dbReference type="InterPro" id="IPR008271">
    <property type="entry name" value="Ser/Thr_kinase_AS"/>
</dbReference>
<dbReference type="Gene3D" id="1.10.510.10">
    <property type="entry name" value="Transferase(Phosphotransferase) domain 1"/>
    <property type="match status" value="1"/>
</dbReference>
<sequence>MEELNSDEYKKIKLISQGTYGCVFKKGLTCDGMVDQTNTISKIQEKNETSENEVKMGKRIMEIPNYQEHFAPIIESCEVDISKIESAEINKCNFIKSYKNKDQPLTFHMNKIEYVGNKHLSNYFLALLENKQNVEKFSGEFMNIFLEISNKYRILNEEHNIIHMDVKTNNIMINEKKNPIIIDFGLSFDKKELLENKTNLELIFFADEPHYAYWCFDIYVINFAIETILLDPKTNEIKDLPVNLEQLKECTDIYFEKNIGLDKLLTVQEKNTMKQSHFNYLKKLCNLDNETQVNTVMWKQTINKLIENSVTWDMYGLCICYLEFFNNLKLKECEEKVEYLCSFKNIVKTNIMKTPDERGNSIQIIETINEEMHQVSKKEHKKIKTILSGFFKNPINFTERRQTVKASIEKLNESSKNLQNQKDSNRK</sequence>
<dbReference type="AlphaFoldDB" id="A0A6C0FAA7"/>
<dbReference type="PROSITE" id="PS50011">
    <property type="entry name" value="PROTEIN_KINASE_DOM"/>
    <property type="match status" value="1"/>
</dbReference>
<evidence type="ECO:0000259" key="1">
    <source>
        <dbReference type="PROSITE" id="PS50011"/>
    </source>
</evidence>
<dbReference type="InterPro" id="IPR000719">
    <property type="entry name" value="Prot_kinase_dom"/>
</dbReference>
<dbReference type="GO" id="GO:0005524">
    <property type="term" value="F:ATP binding"/>
    <property type="evidence" value="ECO:0007669"/>
    <property type="project" value="InterPro"/>
</dbReference>
<dbReference type="GO" id="GO:0004672">
    <property type="term" value="F:protein kinase activity"/>
    <property type="evidence" value="ECO:0007669"/>
    <property type="project" value="InterPro"/>
</dbReference>
<name>A0A6C0FAA7_9ZZZZ</name>
<feature type="domain" description="Protein kinase" evidence="1">
    <location>
        <begin position="9"/>
        <end position="376"/>
    </location>
</feature>